<comment type="similarity">
    <text evidence="2">Belongs to the cytochrome c oxidase IV family.</text>
</comment>
<keyword evidence="3" id="KW-0812">Transmembrane</keyword>
<dbReference type="InterPro" id="IPR004203">
    <property type="entry name" value="Cyt_c_oxidase_su4_fam"/>
</dbReference>
<evidence type="ECO:0000313" key="11">
    <source>
        <dbReference type="Proteomes" id="UP001174909"/>
    </source>
</evidence>
<keyword evidence="9" id="KW-0472">Membrane</keyword>
<dbReference type="GO" id="GO:0045277">
    <property type="term" value="C:respiratory chain complex IV"/>
    <property type="evidence" value="ECO:0007669"/>
    <property type="project" value="InterPro"/>
</dbReference>
<evidence type="ECO:0000256" key="1">
    <source>
        <dbReference type="ARBA" id="ARBA00004434"/>
    </source>
</evidence>
<evidence type="ECO:0000256" key="9">
    <source>
        <dbReference type="ARBA" id="ARBA00023136"/>
    </source>
</evidence>
<keyword evidence="4" id="KW-0999">Mitochondrion inner membrane</keyword>
<keyword evidence="6" id="KW-1133">Transmembrane helix</keyword>
<keyword evidence="5" id="KW-0809">Transit peptide</keyword>
<dbReference type="PANTHER" id="PTHR10707:SF10">
    <property type="entry name" value="CYTOCHROME C OXIDASE SUBUNIT 4"/>
    <property type="match status" value="1"/>
</dbReference>
<dbReference type="SUPFAM" id="SSF81406">
    <property type="entry name" value="Mitochondrial cytochrome c oxidase subunit IV"/>
    <property type="match status" value="1"/>
</dbReference>
<keyword evidence="11" id="KW-1185">Reference proteome</keyword>
<dbReference type="Gene3D" id="1.10.442.10">
    <property type="entry name" value="Cytochrome c oxidase subunit IV"/>
    <property type="match status" value="1"/>
</dbReference>
<evidence type="ECO:0000256" key="7">
    <source>
        <dbReference type="ARBA" id="ARBA00023002"/>
    </source>
</evidence>
<dbReference type="Pfam" id="PF02936">
    <property type="entry name" value="COX4"/>
    <property type="match status" value="1"/>
</dbReference>
<evidence type="ECO:0000256" key="5">
    <source>
        <dbReference type="ARBA" id="ARBA00022946"/>
    </source>
</evidence>
<keyword evidence="7" id="KW-0560">Oxidoreductase</keyword>
<evidence type="ECO:0000256" key="2">
    <source>
        <dbReference type="ARBA" id="ARBA00008135"/>
    </source>
</evidence>
<evidence type="ECO:0000256" key="4">
    <source>
        <dbReference type="ARBA" id="ARBA00022792"/>
    </source>
</evidence>
<evidence type="ECO:0000256" key="3">
    <source>
        <dbReference type="ARBA" id="ARBA00022692"/>
    </source>
</evidence>
<dbReference type="EMBL" id="CASHTH010004125">
    <property type="protein sequence ID" value="CAI8053823.1"/>
    <property type="molecule type" value="Genomic_DNA"/>
</dbReference>
<gene>
    <name evidence="10" type="ORF">GBAR_LOCUS29405</name>
</gene>
<keyword evidence="8" id="KW-0496">Mitochondrion</keyword>
<protein>
    <submittedName>
        <fullName evidence="10">Cytochrome c oxidase subunit 4 isoform 1, mitochondrial</fullName>
    </submittedName>
</protein>
<comment type="subcellular location">
    <subcellularLocation>
        <location evidence="1">Mitochondrion inner membrane</location>
        <topology evidence="1">Single-pass membrane protein</topology>
    </subcellularLocation>
</comment>
<dbReference type="Proteomes" id="UP001174909">
    <property type="component" value="Unassembled WGS sequence"/>
</dbReference>
<dbReference type="GO" id="GO:0006123">
    <property type="term" value="P:mitochondrial electron transport, cytochrome c to oxygen"/>
    <property type="evidence" value="ECO:0007669"/>
    <property type="project" value="InterPro"/>
</dbReference>
<accession>A0AA35TTZ1</accession>
<evidence type="ECO:0000313" key="10">
    <source>
        <dbReference type="EMBL" id="CAI8053823.1"/>
    </source>
</evidence>
<evidence type="ECO:0000256" key="6">
    <source>
        <dbReference type="ARBA" id="ARBA00022989"/>
    </source>
</evidence>
<proteinExistence type="inferred from homology"/>
<reference evidence="10" key="1">
    <citation type="submission" date="2023-03" db="EMBL/GenBank/DDBJ databases">
        <authorList>
            <person name="Steffen K."/>
            <person name="Cardenas P."/>
        </authorList>
    </citation>
    <scope>NUCLEOTIDE SEQUENCE</scope>
</reference>
<sequence length="123" mass="13721">MAIPAPLNNVAVLETPELQQLARKAQGPWTELSNEEAVELYRAQFPLSLREIHEDTKSDMKTVLPAVILLMALSVWGASFLRNTIGPEQPHTFNNPEWDAATREKLIKYKANPIEGISSGLQN</sequence>
<dbReference type="PANTHER" id="PTHR10707">
    <property type="entry name" value="CYTOCHROME C OXIDASE SUBUNIT IV"/>
    <property type="match status" value="1"/>
</dbReference>
<dbReference type="GO" id="GO:0005743">
    <property type="term" value="C:mitochondrial inner membrane"/>
    <property type="evidence" value="ECO:0007669"/>
    <property type="project" value="UniProtKB-SubCell"/>
</dbReference>
<dbReference type="AlphaFoldDB" id="A0AA35TTZ1"/>
<comment type="caution">
    <text evidence="10">The sequence shown here is derived from an EMBL/GenBank/DDBJ whole genome shotgun (WGS) entry which is preliminary data.</text>
</comment>
<name>A0AA35TTZ1_GEOBA</name>
<dbReference type="GO" id="GO:0016491">
    <property type="term" value="F:oxidoreductase activity"/>
    <property type="evidence" value="ECO:0007669"/>
    <property type="project" value="UniProtKB-KW"/>
</dbReference>
<organism evidence="10 11">
    <name type="scientific">Geodia barretti</name>
    <name type="common">Barrett's horny sponge</name>
    <dbReference type="NCBI Taxonomy" id="519541"/>
    <lineage>
        <taxon>Eukaryota</taxon>
        <taxon>Metazoa</taxon>
        <taxon>Porifera</taxon>
        <taxon>Demospongiae</taxon>
        <taxon>Heteroscleromorpha</taxon>
        <taxon>Tetractinellida</taxon>
        <taxon>Astrophorina</taxon>
        <taxon>Geodiidae</taxon>
        <taxon>Geodia</taxon>
    </lineage>
</organism>
<dbReference type="InterPro" id="IPR036639">
    <property type="entry name" value="Cyt_c_oxidase_su4_sf"/>
</dbReference>
<evidence type="ECO:0000256" key="8">
    <source>
        <dbReference type="ARBA" id="ARBA00023128"/>
    </source>
</evidence>